<gene>
    <name evidence="2" type="ORF">OEZ85_009879</name>
</gene>
<dbReference type="EMBL" id="CP126216">
    <property type="protein sequence ID" value="WIA18419.1"/>
    <property type="molecule type" value="Genomic_DNA"/>
</dbReference>
<evidence type="ECO:0000256" key="1">
    <source>
        <dbReference type="SAM" id="Coils"/>
    </source>
</evidence>
<sequence length="148" mass="17075">MEQQLQEEVQAQQQLLLQLQEQHAALTSKLQAIEAAASESVYKQRVQADQAKKQQLQQQHVQEAAVLRDRYTAYIRTRLCYGCMDLADYETLADSVNRNLMRGRAIIMAFGWSMLMMMDNEQTARLCVASWPYWPLMRALVGHKLGKL</sequence>
<organism evidence="2 3">
    <name type="scientific">Tetradesmus obliquus</name>
    <name type="common">Green alga</name>
    <name type="synonym">Acutodesmus obliquus</name>
    <dbReference type="NCBI Taxonomy" id="3088"/>
    <lineage>
        <taxon>Eukaryota</taxon>
        <taxon>Viridiplantae</taxon>
        <taxon>Chlorophyta</taxon>
        <taxon>core chlorophytes</taxon>
        <taxon>Chlorophyceae</taxon>
        <taxon>CS clade</taxon>
        <taxon>Sphaeropleales</taxon>
        <taxon>Scenedesmaceae</taxon>
        <taxon>Tetradesmus</taxon>
    </lineage>
</organism>
<keyword evidence="1" id="KW-0175">Coiled coil</keyword>
<dbReference type="Proteomes" id="UP001244341">
    <property type="component" value="Chromosome 9b"/>
</dbReference>
<proteinExistence type="predicted"/>
<accession>A0ABY8UAM2</accession>
<name>A0ABY8UAM2_TETOB</name>
<reference evidence="2 3" key="1">
    <citation type="submission" date="2023-05" db="EMBL/GenBank/DDBJ databases">
        <title>A 100% complete, gapless, phased diploid assembly of the Scenedesmus obliquus UTEX 3031 genome.</title>
        <authorList>
            <person name="Biondi T.C."/>
            <person name="Hanschen E.R."/>
            <person name="Kwon T."/>
            <person name="Eng W."/>
            <person name="Kruse C.P.S."/>
            <person name="Koehler S.I."/>
            <person name="Kunde Y."/>
            <person name="Gleasner C.D."/>
            <person name="You Mak K.T."/>
            <person name="Polle J."/>
            <person name="Hovde B.T."/>
            <person name="Starkenburg S.R."/>
        </authorList>
    </citation>
    <scope>NUCLEOTIDE SEQUENCE [LARGE SCALE GENOMIC DNA]</scope>
    <source>
        <strain evidence="2 3">DOE0152z</strain>
    </source>
</reference>
<keyword evidence="3" id="KW-1185">Reference proteome</keyword>
<feature type="coiled-coil region" evidence="1">
    <location>
        <begin position="2"/>
        <end position="36"/>
    </location>
</feature>
<evidence type="ECO:0000313" key="3">
    <source>
        <dbReference type="Proteomes" id="UP001244341"/>
    </source>
</evidence>
<evidence type="ECO:0000313" key="2">
    <source>
        <dbReference type="EMBL" id="WIA18419.1"/>
    </source>
</evidence>
<protein>
    <submittedName>
        <fullName evidence="2">Uncharacterized protein</fullName>
    </submittedName>
</protein>